<dbReference type="PANTHER" id="PTHR33545:SF5">
    <property type="entry name" value="UPF0750 MEMBRANE PROTEIN YITT"/>
    <property type="match status" value="1"/>
</dbReference>
<comment type="subcellular location">
    <subcellularLocation>
        <location evidence="1">Cell membrane</location>
        <topology evidence="1">Multi-pass membrane protein</topology>
    </subcellularLocation>
</comment>
<dbReference type="InterPro" id="IPR015867">
    <property type="entry name" value="N-reg_PII/ATP_PRibTrfase_C"/>
</dbReference>
<evidence type="ECO:0000313" key="8">
    <source>
        <dbReference type="EMBL" id="AMK54718.1"/>
    </source>
</evidence>
<reference evidence="8 9" key="1">
    <citation type="journal article" date="2016" name="Gut Pathog.">
        <title>Whole genome sequencing of "Faecalibaculum rodentium" ALO17, isolated from C57BL/6J laboratory mouse feces.</title>
        <authorList>
            <person name="Lim S."/>
            <person name="Chang D.H."/>
            <person name="Ahn S."/>
            <person name="Kim B.C."/>
        </authorList>
    </citation>
    <scope>NUCLEOTIDE SEQUENCE [LARGE SCALE GENOMIC DNA]</scope>
    <source>
        <strain evidence="8 9">Alo17</strain>
    </source>
</reference>
<evidence type="ECO:0000259" key="7">
    <source>
        <dbReference type="Pfam" id="PF10035"/>
    </source>
</evidence>
<dbReference type="Gene3D" id="3.30.70.120">
    <property type="match status" value="1"/>
</dbReference>
<dbReference type="RefSeq" id="WP_067557490.1">
    <property type="nucleotide sequence ID" value="NZ_CAJTBG010000017.1"/>
</dbReference>
<evidence type="ECO:0000256" key="5">
    <source>
        <dbReference type="ARBA" id="ARBA00023136"/>
    </source>
</evidence>
<keyword evidence="9" id="KW-1185">Reference proteome</keyword>
<dbReference type="GO" id="GO:0005886">
    <property type="term" value="C:plasma membrane"/>
    <property type="evidence" value="ECO:0007669"/>
    <property type="project" value="UniProtKB-SubCell"/>
</dbReference>
<dbReference type="OrthoDB" id="3180973at2"/>
<feature type="transmembrane region" description="Helical" evidence="6">
    <location>
        <begin position="7"/>
        <end position="29"/>
    </location>
</feature>
<feature type="transmembrane region" description="Helical" evidence="6">
    <location>
        <begin position="155"/>
        <end position="188"/>
    </location>
</feature>
<dbReference type="AlphaFoldDB" id="A0A140DVP1"/>
<evidence type="ECO:0000256" key="2">
    <source>
        <dbReference type="ARBA" id="ARBA00022475"/>
    </source>
</evidence>
<gene>
    <name evidence="8" type="ORF">AALO17_15840</name>
</gene>
<keyword evidence="2" id="KW-1003">Cell membrane</keyword>
<feature type="transmembrane region" description="Helical" evidence="6">
    <location>
        <begin position="82"/>
        <end position="100"/>
    </location>
</feature>
<dbReference type="PIRSF" id="PIRSF006483">
    <property type="entry name" value="Membrane_protein_YitT"/>
    <property type="match status" value="1"/>
</dbReference>
<keyword evidence="4 6" id="KW-1133">Transmembrane helix</keyword>
<evidence type="ECO:0000256" key="1">
    <source>
        <dbReference type="ARBA" id="ARBA00004651"/>
    </source>
</evidence>
<keyword evidence="3 6" id="KW-0812">Transmembrane</keyword>
<organism evidence="8 9">
    <name type="scientific">Faecalibaculum rodentium</name>
    <dbReference type="NCBI Taxonomy" id="1702221"/>
    <lineage>
        <taxon>Bacteria</taxon>
        <taxon>Bacillati</taxon>
        <taxon>Bacillota</taxon>
        <taxon>Erysipelotrichia</taxon>
        <taxon>Erysipelotrichales</taxon>
        <taxon>Erysipelotrichaceae</taxon>
        <taxon>Faecalibaculum</taxon>
    </lineage>
</organism>
<dbReference type="InterPro" id="IPR003740">
    <property type="entry name" value="YitT"/>
</dbReference>
<dbReference type="KEGG" id="fro:AALO17_15840"/>
<evidence type="ECO:0000256" key="3">
    <source>
        <dbReference type="ARBA" id="ARBA00022692"/>
    </source>
</evidence>
<proteinExistence type="predicted"/>
<accession>A0A140DVP1</accession>
<dbReference type="Pfam" id="PF02588">
    <property type="entry name" value="YitT_membrane"/>
    <property type="match status" value="1"/>
</dbReference>
<dbReference type="CDD" id="cd16380">
    <property type="entry name" value="YitT_C"/>
    <property type="match status" value="1"/>
</dbReference>
<dbReference type="STRING" id="1702221.AALO17_15840"/>
<dbReference type="PANTHER" id="PTHR33545">
    <property type="entry name" value="UPF0750 MEMBRANE PROTEIN YITT-RELATED"/>
    <property type="match status" value="1"/>
</dbReference>
<sequence>MNKTFRYLELIVGSLLYPVAINLFLVPAGLNSGGLIGFAQILSWLFMGSTAAIAGIINFCFNIPLFWLAYKNLSMGFIRKTVLSLVIQTVAMQSIPVAQTMILPDVISNALLAGVLGGLGVGLCLRSGGSAGGMDILGVYLSKVRRNFSVGKLSYALNAVILTWNGILFGMQSALYSLLFVMVCYFVSDRVHIQNIDVWALIITVNPKIKHEINEQMGRGVTWWNGNGAYTGRQQEILVTCINKYEVRQLSKLVKTLDPDAFVILNDGSPIRGNYEKRLV</sequence>
<evidence type="ECO:0000313" key="9">
    <source>
        <dbReference type="Proteomes" id="UP000069771"/>
    </source>
</evidence>
<dbReference type="Pfam" id="PF10035">
    <property type="entry name" value="DUF2179"/>
    <property type="match status" value="1"/>
</dbReference>
<name>A0A140DVP1_9FIRM</name>
<protein>
    <recommendedName>
        <fullName evidence="7">DUF2179 domain-containing protein</fullName>
    </recommendedName>
</protein>
<feature type="transmembrane region" description="Helical" evidence="6">
    <location>
        <begin position="41"/>
        <end position="70"/>
    </location>
</feature>
<evidence type="ECO:0000256" key="4">
    <source>
        <dbReference type="ARBA" id="ARBA00022989"/>
    </source>
</evidence>
<dbReference type="GeneID" id="78478262"/>
<dbReference type="EMBL" id="CP011391">
    <property type="protein sequence ID" value="AMK54718.1"/>
    <property type="molecule type" value="Genomic_DNA"/>
</dbReference>
<feature type="domain" description="DUF2179" evidence="7">
    <location>
        <begin position="219"/>
        <end position="273"/>
    </location>
</feature>
<keyword evidence="5 6" id="KW-0472">Membrane</keyword>
<evidence type="ECO:0000256" key="6">
    <source>
        <dbReference type="SAM" id="Phobius"/>
    </source>
</evidence>
<dbReference type="Proteomes" id="UP000069771">
    <property type="component" value="Chromosome"/>
</dbReference>
<dbReference type="InterPro" id="IPR019264">
    <property type="entry name" value="DUF2179"/>
</dbReference>
<dbReference type="InterPro" id="IPR051461">
    <property type="entry name" value="UPF0750_membrane"/>
</dbReference>